<feature type="region of interest" description="Disordered" evidence="6">
    <location>
        <begin position="104"/>
        <end position="152"/>
    </location>
</feature>
<evidence type="ECO:0000256" key="3">
    <source>
        <dbReference type="ARBA" id="ARBA00023128"/>
    </source>
</evidence>
<proteinExistence type="inferred from homology"/>
<dbReference type="PANTHER" id="PTHR22977:SF1">
    <property type="entry name" value="COX ASSEMBLY MITOCHONDRIAL PROTEIN 2 HOMOLOG"/>
    <property type="match status" value="1"/>
</dbReference>
<feature type="compositionally biased region" description="Polar residues" evidence="6">
    <location>
        <begin position="140"/>
        <end position="152"/>
    </location>
</feature>
<dbReference type="InterPro" id="IPR013892">
    <property type="entry name" value="Cyt_c_biogenesis_Cmc1-like"/>
</dbReference>
<reference evidence="7" key="1">
    <citation type="journal article" date="2019" name="Plant J.">
        <title>Chlorella vulgaris genome assembly and annotation reveals the molecular basis for metabolic acclimation to high light conditions.</title>
        <authorList>
            <person name="Cecchin M."/>
            <person name="Marcolungo L."/>
            <person name="Rossato M."/>
            <person name="Girolomoni L."/>
            <person name="Cosentino E."/>
            <person name="Cuine S."/>
            <person name="Li-Beisson Y."/>
            <person name="Delledonne M."/>
            <person name="Ballottari M."/>
        </authorList>
    </citation>
    <scope>NUCLEOTIDE SEQUENCE</scope>
    <source>
        <strain evidence="7">211/11P</strain>
    </source>
</reference>
<accession>A0A9D4TL84</accession>
<keyword evidence="4" id="KW-1015">Disulfide bond</keyword>
<comment type="similarity">
    <text evidence="2 5">Belongs to the CMC family.</text>
</comment>
<keyword evidence="8" id="KW-1185">Reference proteome</keyword>
<sequence>MTNALGRSPAIQVEPDAAHALDDAQLRLGTLMHPPLEVHQHPTCKETILALKHCHADNPIAKYWGVCNQAAKDLNLCLVAEKALKRAQNKERLQLEQARLRARFESRRKSQAAAKGEADGAAAATEPTRQPGSQLPGYWTPNQRGIPEQQTQ</sequence>
<dbReference type="Proteomes" id="UP001055712">
    <property type="component" value="Unassembled WGS sequence"/>
</dbReference>
<comment type="subcellular location">
    <subcellularLocation>
        <location evidence="1 5">Mitochondrion</location>
    </subcellularLocation>
</comment>
<organism evidence="7 8">
    <name type="scientific">Chlorella vulgaris</name>
    <name type="common">Green alga</name>
    <dbReference type="NCBI Taxonomy" id="3077"/>
    <lineage>
        <taxon>Eukaryota</taxon>
        <taxon>Viridiplantae</taxon>
        <taxon>Chlorophyta</taxon>
        <taxon>core chlorophytes</taxon>
        <taxon>Trebouxiophyceae</taxon>
        <taxon>Chlorellales</taxon>
        <taxon>Chlorellaceae</taxon>
        <taxon>Chlorella clade</taxon>
        <taxon>Chlorella</taxon>
    </lineage>
</organism>
<dbReference type="AlphaFoldDB" id="A0A9D4TL84"/>
<protein>
    <recommendedName>
        <fullName evidence="5">COX assembly mitochondrial protein</fullName>
    </recommendedName>
</protein>
<dbReference type="Pfam" id="PF08583">
    <property type="entry name" value="Cmc1"/>
    <property type="match status" value="1"/>
</dbReference>
<comment type="caution">
    <text evidence="7">The sequence shown here is derived from an EMBL/GenBank/DDBJ whole genome shotgun (WGS) entry which is preliminary data.</text>
</comment>
<gene>
    <name evidence="7" type="ORF">D9Q98_007457</name>
</gene>
<reference evidence="7" key="2">
    <citation type="submission" date="2020-11" db="EMBL/GenBank/DDBJ databases">
        <authorList>
            <person name="Cecchin M."/>
            <person name="Marcolungo L."/>
            <person name="Rossato M."/>
            <person name="Girolomoni L."/>
            <person name="Cosentino E."/>
            <person name="Cuine S."/>
            <person name="Li-Beisson Y."/>
            <person name="Delledonne M."/>
            <person name="Ballottari M."/>
        </authorList>
    </citation>
    <scope>NUCLEOTIDE SEQUENCE</scope>
    <source>
        <strain evidence="7">211/11P</strain>
        <tissue evidence="7">Whole cell</tissue>
    </source>
</reference>
<dbReference type="EMBL" id="SIDB01000009">
    <property type="protein sequence ID" value="KAI3428634.1"/>
    <property type="molecule type" value="Genomic_DNA"/>
</dbReference>
<evidence type="ECO:0000256" key="4">
    <source>
        <dbReference type="ARBA" id="ARBA00023157"/>
    </source>
</evidence>
<feature type="compositionally biased region" description="Low complexity" evidence="6">
    <location>
        <begin position="112"/>
        <end position="124"/>
    </location>
</feature>
<name>A0A9D4TL84_CHLVU</name>
<evidence type="ECO:0000256" key="2">
    <source>
        <dbReference type="ARBA" id="ARBA00007347"/>
    </source>
</evidence>
<keyword evidence="3 5" id="KW-0496">Mitochondrion</keyword>
<evidence type="ECO:0000313" key="7">
    <source>
        <dbReference type="EMBL" id="KAI3428634.1"/>
    </source>
</evidence>
<dbReference type="PANTHER" id="PTHR22977">
    <property type="entry name" value="COX ASSEMBLY MITOCHONDRIAL PROTEIN"/>
    <property type="match status" value="1"/>
</dbReference>
<dbReference type="OrthoDB" id="532630at2759"/>
<evidence type="ECO:0000256" key="1">
    <source>
        <dbReference type="ARBA" id="ARBA00004173"/>
    </source>
</evidence>
<evidence type="ECO:0000256" key="5">
    <source>
        <dbReference type="RuleBase" id="RU364104"/>
    </source>
</evidence>
<dbReference type="GO" id="GO:0005739">
    <property type="term" value="C:mitochondrion"/>
    <property type="evidence" value="ECO:0007669"/>
    <property type="project" value="UniProtKB-SubCell"/>
</dbReference>
<evidence type="ECO:0000313" key="8">
    <source>
        <dbReference type="Proteomes" id="UP001055712"/>
    </source>
</evidence>
<evidence type="ECO:0000256" key="6">
    <source>
        <dbReference type="SAM" id="MobiDB-lite"/>
    </source>
</evidence>